<protein>
    <submittedName>
        <fullName evidence="2">Type VI secretion system lipoprotein TssJ</fullName>
    </submittedName>
</protein>
<evidence type="ECO:0000256" key="1">
    <source>
        <dbReference type="SAM" id="SignalP"/>
    </source>
</evidence>
<accession>A0A4Q9R7U5</accession>
<comment type="caution">
    <text evidence="2">The sequence shown here is derived from an EMBL/GenBank/DDBJ whole genome shotgun (WGS) entry which is preliminary data.</text>
</comment>
<dbReference type="Proteomes" id="UP000293172">
    <property type="component" value="Unassembled WGS sequence"/>
</dbReference>
<dbReference type="PANTHER" id="PTHR37625">
    <property type="entry name" value="OUTER MEMBRANE LIPOPROTEIN-RELATED"/>
    <property type="match status" value="1"/>
</dbReference>
<dbReference type="InterPro" id="IPR017734">
    <property type="entry name" value="T6SS_SciN"/>
</dbReference>
<gene>
    <name evidence="2" type="primary">tssJ</name>
    <name evidence="2" type="ORF">DNK44_04895</name>
</gene>
<dbReference type="NCBIfam" id="TIGR03352">
    <property type="entry name" value="VI_chp_3"/>
    <property type="match status" value="1"/>
</dbReference>
<keyword evidence="2" id="KW-0449">Lipoprotein</keyword>
<sequence>MPRILPLLVVLLLLGACASAPDKPVATTVRLQVQASPDLNPATGGGASPVWIHLYQLRNASGFSRADFFSLVERADATLAGDLLEHDRFVLRPGESQVKSLTLDDATRHLGVVVAYRALDRSTWRQVIEIPAHQASTFRLRLDAYAVDVAPLITP</sequence>
<evidence type="ECO:0000313" key="3">
    <source>
        <dbReference type="Proteomes" id="UP000293172"/>
    </source>
</evidence>
<reference evidence="2 3" key="1">
    <citation type="submission" date="2018-06" db="EMBL/GenBank/DDBJ databases">
        <title>Three novel Pseudomonas species isolated from symptomatic oak.</title>
        <authorList>
            <person name="Bueno-Gonzalez V."/>
            <person name="Brady C."/>
        </authorList>
    </citation>
    <scope>NUCLEOTIDE SEQUENCE [LARGE SCALE GENOMIC DNA]</scope>
    <source>
        <strain evidence="2 3">P6B</strain>
    </source>
</reference>
<keyword evidence="1" id="KW-0732">Signal</keyword>
<name>A0A4Q9R7U5_9GAMM</name>
<organism evidence="2 3">
    <name type="scientific">Phytopseudomonas dryadis</name>
    <dbReference type="NCBI Taxonomy" id="2487520"/>
    <lineage>
        <taxon>Bacteria</taxon>
        <taxon>Pseudomonadati</taxon>
        <taxon>Pseudomonadota</taxon>
        <taxon>Gammaproteobacteria</taxon>
        <taxon>Pseudomonadales</taxon>
        <taxon>Pseudomonadaceae</taxon>
        <taxon>Phytopseudomonas</taxon>
    </lineage>
</organism>
<dbReference type="PANTHER" id="PTHR37625:SF4">
    <property type="entry name" value="OUTER MEMBRANE LIPOPROTEIN"/>
    <property type="match status" value="1"/>
</dbReference>
<dbReference type="Gene3D" id="2.60.40.4150">
    <property type="entry name" value="Type VI secretion system, lipoprotein SciN"/>
    <property type="match status" value="1"/>
</dbReference>
<dbReference type="OrthoDB" id="5471061at2"/>
<dbReference type="RefSeq" id="WP_131197453.1">
    <property type="nucleotide sequence ID" value="NZ_QJUL01000005.1"/>
</dbReference>
<evidence type="ECO:0000313" key="2">
    <source>
        <dbReference type="EMBL" id="TBU96097.1"/>
    </source>
</evidence>
<dbReference type="Pfam" id="PF12790">
    <property type="entry name" value="T6SS-SciN"/>
    <property type="match status" value="1"/>
</dbReference>
<feature type="chain" id="PRO_5020241749" evidence="1">
    <location>
        <begin position="21"/>
        <end position="155"/>
    </location>
</feature>
<dbReference type="InterPro" id="IPR038706">
    <property type="entry name" value="Type_VI_SciN-like_sf"/>
</dbReference>
<dbReference type="AlphaFoldDB" id="A0A4Q9R7U5"/>
<proteinExistence type="predicted"/>
<feature type="signal peptide" evidence="1">
    <location>
        <begin position="1"/>
        <end position="20"/>
    </location>
</feature>
<dbReference type="EMBL" id="QJUL01000005">
    <property type="protein sequence ID" value="TBU96097.1"/>
    <property type="molecule type" value="Genomic_DNA"/>
</dbReference>
<dbReference type="PROSITE" id="PS51257">
    <property type="entry name" value="PROKAR_LIPOPROTEIN"/>
    <property type="match status" value="1"/>
</dbReference>